<dbReference type="InterPro" id="IPR014284">
    <property type="entry name" value="RNA_pol_sigma-70_dom"/>
</dbReference>
<keyword evidence="7" id="KW-1185">Reference proteome</keyword>
<dbReference type="InterPro" id="IPR007630">
    <property type="entry name" value="RNA_pol_sigma70_r4"/>
</dbReference>
<evidence type="ECO:0000256" key="1">
    <source>
        <dbReference type="ARBA" id="ARBA00023015"/>
    </source>
</evidence>
<dbReference type="PANTHER" id="PTHR30385">
    <property type="entry name" value="SIGMA FACTOR F FLAGELLAR"/>
    <property type="match status" value="1"/>
</dbReference>
<dbReference type="PRINTS" id="PR00046">
    <property type="entry name" value="SIGMA70FCT"/>
</dbReference>
<comment type="caution">
    <text evidence="6">The sequence shown here is derived from an EMBL/GenBank/DDBJ whole genome shotgun (WGS) entry which is preliminary data.</text>
</comment>
<dbReference type="EMBL" id="MCHY01000008">
    <property type="protein sequence ID" value="RKD24212.1"/>
    <property type="molecule type" value="Genomic_DNA"/>
</dbReference>
<dbReference type="InterPro" id="IPR013324">
    <property type="entry name" value="RNA_pol_sigma_r3/r4-like"/>
</dbReference>
<dbReference type="Pfam" id="PF04542">
    <property type="entry name" value="Sigma70_r2"/>
    <property type="match status" value="1"/>
</dbReference>
<dbReference type="PROSITE" id="PS00715">
    <property type="entry name" value="SIGMA70_1"/>
    <property type="match status" value="1"/>
</dbReference>
<dbReference type="InterPro" id="IPR007624">
    <property type="entry name" value="RNA_pol_sigma70_r3"/>
</dbReference>
<dbReference type="InterPro" id="IPR000943">
    <property type="entry name" value="RNA_pol_sigma70"/>
</dbReference>
<keyword evidence="3" id="KW-0238">DNA-binding</keyword>
<evidence type="ECO:0000259" key="5">
    <source>
        <dbReference type="PROSITE" id="PS00715"/>
    </source>
</evidence>
<dbReference type="OrthoDB" id="9799825at2"/>
<gene>
    <name evidence="6" type="ORF">BEP19_07345</name>
</gene>
<dbReference type="GO" id="GO:0003677">
    <property type="term" value="F:DNA binding"/>
    <property type="evidence" value="ECO:0007669"/>
    <property type="project" value="UniProtKB-KW"/>
</dbReference>
<proteinExistence type="predicted"/>
<dbReference type="AlphaFoldDB" id="A0A419SJR9"/>
<dbReference type="Proteomes" id="UP000284219">
    <property type="component" value="Unassembled WGS sequence"/>
</dbReference>
<feature type="domain" description="RNA polymerase sigma-70" evidence="5">
    <location>
        <begin position="60"/>
        <end position="73"/>
    </location>
</feature>
<reference evidence="6 7" key="1">
    <citation type="submission" date="2016-08" db="EMBL/GenBank/DDBJ databases">
        <title>Novel Firmicute Genomes.</title>
        <authorList>
            <person name="Poppleton D.I."/>
            <person name="Gribaldo S."/>
        </authorList>
    </citation>
    <scope>NUCLEOTIDE SEQUENCE [LARGE SCALE GENOMIC DNA]</scope>
    <source>
        <strain evidence="6 7">RAOx-1</strain>
    </source>
</reference>
<dbReference type="GO" id="GO:0003899">
    <property type="term" value="F:DNA-directed RNA polymerase activity"/>
    <property type="evidence" value="ECO:0007669"/>
    <property type="project" value="InterPro"/>
</dbReference>
<organism evidence="6 7">
    <name type="scientific">Ammoniphilus oxalaticus</name>
    <dbReference type="NCBI Taxonomy" id="66863"/>
    <lineage>
        <taxon>Bacteria</taxon>
        <taxon>Bacillati</taxon>
        <taxon>Bacillota</taxon>
        <taxon>Bacilli</taxon>
        <taxon>Bacillales</taxon>
        <taxon>Paenibacillaceae</taxon>
        <taxon>Aneurinibacillus group</taxon>
        <taxon>Ammoniphilus</taxon>
    </lineage>
</organism>
<sequence>MAMNLNRQKELAADERWWEAWTEKRDLTAREHLTHRYMPVVHRIATRIKLTLPQMVDKDDLISWGYLGLLDALQKFDYQLGWTFETYAVPRIRGAIIDGLRGTDWVPRSIRSKARKLEEAQRSLEQAYFRAPTEAELCEHLEMSKTELQKVSRQVSNSHVVSLDEPRQHGDEDTTLMQQLVDEWEPTQVDQVEQQETRQLLGQLIEKLPEREQLVLSLIYVEELTFSHTAEVLGVTTGRISQIHSKVIARLREQFKRFE</sequence>
<evidence type="ECO:0000256" key="2">
    <source>
        <dbReference type="ARBA" id="ARBA00023082"/>
    </source>
</evidence>
<keyword evidence="4" id="KW-0804">Transcription</keyword>
<name>A0A419SJR9_9BACL</name>
<dbReference type="NCBIfam" id="TIGR02479">
    <property type="entry name" value="FliA_WhiG"/>
    <property type="match status" value="1"/>
</dbReference>
<dbReference type="NCBIfam" id="TIGR02937">
    <property type="entry name" value="sigma70-ECF"/>
    <property type="match status" value="1"/>
</dbReference>
<evidence type="ECO:0000313" key="7">
    <source>
        <dbReference type="Proteomes" id="UP000284219"/>
    </source>
</evidence>
<evidence type="ECO:0000256" key="3">
    <source>
        <dbReference type="ARBA" id="ARBA00023125"/>
    </source>
</evidence>
<evidence type="ECO:0000313" key="6">
    <source>
        <dbReference type="EMBL" id="RKD24212.1"/>
    </source>
</evidence>
<dbReference type="Gene3D" id="1.10.1740.10">
    <property type="match status" value="1"/>
</dbReference>
<keyword evidence="1" id="KW-0805">Transcription regulation</keyword>
<dbReference type="NCBIfam" id="NF005413">
    <property type="entry name" value="PRK06986.1"/>
    <property type="match status" value="1"/>
</dbReference>
<dbReference type="CDD" id="cd06171">
    <property type="entry name" value="Sigma70_r4"/>
    <property type="match status" value="1"/>
</dbReference>
<dbReference type="Pfam" id="PF04545">
    <property type="entry name" value="Sigma70_r4"/>
    <property type="match status" value="1"/>
</dbReference>
<protein>
    <recommendedName>
        <fullName evidence="5">RNA polymerase sigma-70 domain-containing protein</fullName>
    </recommendedName>
</protein>
<dbReference type="RefSeq" id="WP_120189476.1">
    <property type="nucleotide sequence ID" value="NZ_MCHY01000008.1"/>
</dbReference>
<dbReference type="PANTHER" id="PTHR30385:SF7">
    <property type="entry name" value="RNA POLYMERASE SIGMA FACTOR FLIA"/>
    <property type="match status" value="1"/>
</dbReference>
<dbReference type="InterPro" id="IPR007627">
    <property type="entry name" value="RNA_pol_sigma70_r2"/>
</dbReference>
<dbReference type="Pfam" id="PF04539">
    <property type="entry name" value="Sigma70_r3"/>
    <property type="match status" value="1"/>
</dbReference>
<dbReference type="SUPFAM" id="SSF88946">
    <property type="entry name" value="Sigma2 domain of RNA polymerase sigma factors"/>
    <property type="match status" value="1"/>
</dbReference>
<dbReference type="PIRSF" id="PIRSF000770">
    <property type="entry name" value="RNA_pol_sigma-SigE/K"/>
    <property type="match status" value="1"/>
</dbReference>
<dbReference type="SUPFAM" id="SSF88659">
    <property type="entry name" value="Sigma3 and sigma4 domains of RNA polymerase sigma factors"/>
    <property type="match status" value="2"/>
</dbReference>
<evidence type="ECO:0000256" key="4">
    <source>
        <dbReference type="ARBA" id="ARBA00023163"/>
    </source>
</evidence>
<dbReference type="InterPro" id="IPR012845">
    <property type="entry name" value="RNA_pol_sigma_FliA_WhiG"/>
</dbReference>
<accession>A0A419SJR9</accession>
<keyword evidence="2" id="KW-0731">Sigma factor</keyword>
<dbReference type="InterPro" id="IPR013325">
    <property type="entry name" value="RNA_pol_sigma_r2"/>
</dbReference>
<dbReference type="GO" id="GO:0016987">
    <property type="term" value="F:sigma factor activity"/>
    <property type="evidence" value="ECO:0007669"/>
    <property type="project" value="UniProtKB-KW"/>
</dbReference>
<dbReference type="GO" id="GO:0006352">
    <property type="term" value="P:DNA-templated transcription initiation"/>
    <property type="evidence" value="ECO:0007669"/>
    <property type="project" value="InterPro"/>
</dbReference>
<dbReference type="Gene3D" id="1.20.140.160">
    <property type="match status" value="1"/>
</dbReference>